<proteinExistence type="predicted"/>
<accession>A0ABS4PTK5</accession>
<keyword evidence="2" id="KW-1185">Reference proteome</keyword>
<dbReference type="RefSeq" id="WP_209665491.1">
    <property type="nucleotide sequence ID" value="NZ_JAGGMS010000001.1"/>
</dbReference>
<name>A0ABS4PTK5_9PSEU</name>
<dbReference type="Proteomes" id="UP000741013">
    <property type="component" value="Unassembled WGS sequence"/>
</dbReference>
<reference evidence="1 2" key="1">
    <citation type="submission" date="2021-03" db="EMBL/GenBank/DDBJ databases">
        <title>Sequencing the genomes of 1000 actinobacteria strains.</title>
        <authorList>
            <person name="Klenk H.-P."/>
        </authorList>
    </citation>
    <scope>NUCLEOTIDE SEQUENCE [LARGE SCALE GENOMIC DNA]</scope>
    <source>
        <strain evidence="1 2">DSM 45510</strain>
    </source>
</reference>
<evidence type="ECO:0000313" key="2">
    <source>
        <dbReference type="Proteomes" id="UP000741013"/>
    </source>
</evidence>
<organism evidence="1 2">
    <name type="scientific">Amycolatopsis magusensis</name>
    <dbReference type="NCBI Taxonomy" id="882444"/>
    <lineage>
        <taxon>Bacteria</taxon>
        <taxon>Bacillati</taxon>
        <taxon>Actinomycetota</taxon>
        <taxon>Actinomycetes</taxon>
        <taxon>Pseudonocardiales</taxon>
        <taxon>Pseudonocardiaceae</taxon>
        <taxon>Amycolatopsis</taxon>
    </lineage>
</organism>
<sequence length="138" mass="15622">MRYGREEAEWDSLVEAGIEFLVERAELENTTSYTEFNSVVCRRAGVRQFDFSLDAERAAIGRLLEQISEDARQRCGGLLLSALVQYLGTNDAGPGFYALAKRKGYTVPRGALPRYEFWLGQVAELHARHARPRRRPAS</sequence>
<gene>
    <name evidence="1" type="ORF">JOM49_003679</name>
</gene>
<evidence type="ECO:0000313" key="1">
    <source>
        <dbReference type="EMBL" id="MBP2182153.1"/>
    </source>
</evidence>
<dbReference type="EMBL" id="JAGGMS010000001">
    <property type="protein sequence ID" value="MBP2182153.1"/>
    <property type="molecule type" value="Genomic_DNA"/>
</dbReference>
<protein>
    <submittedName>
        <fullName evidence="1">Uncharacterized protein</fullName>
    </submittedName>
</protein>
<comment type="caution">
    <text evidence="1">The sequence shown here is derived from an EMBL/GenBank/DDBJ whole genome shotgun (WGS) entry which is preliminary data.</text>
</comment>